<feature type="compositionally biased region" description="Polar residues" evidence="1">
    <location>
        <begin position="774"/>
        <end position="787"/>
    </location>
</feature>
<feature type="compositionally biased region" description="Polar residues" evidence="1">
    <location>
        <begin position="611"/>
        <end position="621"/>
    </location>
</feature>
<feature type="compositionally biased region" description="Polar residues" evidence="1">
    <location>
        <begin position="1091"/>
        <end position="1113"/>
    </location>
</feature>
<feature type="region of interest" description="Disordered" evidence="1">
    <location>
        <begin position="1159"/>
        <end position="1324"/>
    </location>
</feature>
<evidence type="ECO:0000256" key="1">
    <source>
        <dbReference type="SAM" id="MobiDB-lite"/>
    </source>
</evidence>
<feature type="compositionally biased region" description="Basic and acidic residues" evidence="1">
    <location>
        <begin position="1315"/>
        <end position="1324"/>
    </location>
</feature>
<dbReference type="GeneID" id="37014187"/>
<feature type="region of interest" description="Disordered" evidence="1">
    <location>
        <begin position="446"/>
        <end position="503"/>
    </location>
</feature>
<feature type="compositionally biased region" description="Basic residues" evidence="1">
    <location>
        <begin position="822"/>
        <end position="839"/>
    </location>
</feature>
<sequence>MEAVSPPPPSPSRVPRSASPPSSQVVDAHHEPLNRLAQVSKMIQKAKEGVLLEASPPPALPSTSSRTDGQKDHSAHSDNAEGSRVGLLHPHHTASTSEEGLVTLGFINRGAEMTAPRTTSRAALPTSANSLPQVHWGFGSRSAATAQDSRLPELSACGKDPLLPTEKQQATASSIKFDAPGFADPASGEPLLQSLSAAAPEAEVDAIPNASSPFASSCVSALLDKEPETTSPDMFEPPSATNGCVKSPSTDGNASGPNIRRHTGGTPGDRPSWGSFGLSVLESQDSVPVWDALPRQPTVPFTPSAGADASSVALSDSQTQSQSNASQAASESAFGNPRAQADLTADILTVPLTQRATYVLRPDGVAPSHDQMDEDDSPVYGPVQAHTKNTPTPLSQLFTPAQRADDAHDERLQRSPTFTASAETPGKDNPLRWIAAGAIASSVDMSQASASDASDHEGSAASSSPVPRVEAGWSVAVNPGGSWEDQGKSTSSRKPSPVEDIHQALPPGVSMVDVDESLPFLLNSPAPSLPGDGDKASLPQDAGAVGLLPASARTQAGLQHGDVDAVFEDGPSHGEQETAKELFDTADETFSLQRRQQDMSIDEDALEVERSTQTADSLSQSPDRDQHDNARASEQPMASHSADSTHKNSFGDPSAAVWRAAEIRPPILDDSRRRSELASGIPCRRRPAVRQIIQIMLPPAPKRRGTSTLVYDGRVPGSVRKDSAWQQRSSSTPRLASDSDEGSEEPVASTSTLSLKTPHTAGQIKVTSAPGKSASYTPSKSTLSVNKQGLGKDRQSRLVFSKARVEEEDESWRPKSALPVPIRRKRGRPRTDKHKHKTGRQTISSGSDEASTTLRSSRRQTYHALPSRSSREHARALTRSIIQEQESESDEELPRSTGQRSQTIRRPPQQILLEEEDDSQRRSAAEVPAQLNNSASSRRPSSPDTANPADQASVEGIVEEQSIQDSGDESSAPILLGVRQTERDVPSHTETETPIEITSSGSAKGANEVIEISEDSVILSQPAVASSQVAVRANAVTHAQVSSAAAVAGPPSPRHQKLAAVAVPAKQAPRLLSVQPGISTLEALKRMRHNAGSTELSTGNNSNESSATESGESMVQAAATADGPQASRADLDEDYRLLCEDQEEIRQEQAWLAEQRRSAQAAGGRYEENADDSWDTSADHSAETEADSWAEPRPHRGERSIEQAGRGQKELRPLGKFVGELLQHAQTAGERRPPILAKQATRSGQLSAVPAPALLRSPAKRPATSTSAPVLATATDRKPAPASGRDVTEGQKRKAVSPVGRELNTDDGSPASKRPRVDREEGRRRLARLLKAIGD</sequence>
<feature type="region of interest" description="Disordered" evidence="1">
    <location>
        <begin position="1"/>
        <end position="32"/>
    </location>
</feature>
<feature type="region of interest" description="Disordered" evidence="1">
    <location>
        <begin position="594"/>
        <end position="652"/>
    </location>
</feature>
<keyword evidence="3" id="KW-1185">Reference proteome</keyword>
<reference evidence="2 3" key="1">
    <citation type="journal article" date="2018" name="Mol. Biol. Evol.">
        <title>Broad Genomic Sampling Reveals a Smut Pathogenic Ancestry of the Fungal Clade Ustilaginomycotina.</title>
        <authorList>
            <person name="Kijpornyongpan T."/>
            <person name="Mondo S.J."/>
            <person name="Barry K."/>
            <person name="Sandor L."/>
            <person name="Lee J."/>
            <person name="Lipzen A."/>
            <person name="Pangilinan J."/>
            <person name="LaButti K."/>
            <person name="Hainaut M."/>
            <person name="Henrissat B."/>
            <person name="Grigoriev I.V."/>
            <person name="Spatafora J.W."/>
            <person name="Aime M.C."/>
        </authorList>
    </citation>
    <scope>NUCLEOTIDE SEQUENCE [LARGE SCALE GENOMIC DNA]</scope>
    <source>
        <strain evidence="2 3">MCA 4718</strain>
    </source>
</reference>
<feature type="compositionally biased region" description="Polar residues" evidence="1">
    <location>
        <begin position="840"/>
        <end position="855"/>
    </location>
</feature>
<dbReference type="EMBL" id="KZ819326">
    <property type="protein sequence ID" value="PWN21233.1"/>
    <property type="molecule type" value="Genomic_DNA"/>
</dbReference>
<dbReference type="Proteomes" id="UP000245942">
    <property type="component" value="Unassembled WGS sequence"/>
</dbReference>
<feature type="compositionally biased region" description="Low complexity" evidence="1">
    <location>
        <begin position="932"/>
        <end position="943"/>
    </location>
</feature>
<gene>
    <name evidence="2" type="ORF">BCV69DRAFT_282729</name>
</gene>
<feature type="compositionally biased region" description="Polar residues" evidence="1">
    <location>
        <begin position="724"/>
        <end position="734"/>
    </location>
</feature>
<feature type="region of interest" description="Disordered" evidence="1">
    <location>
        <begin position="696"/>
        <end position="1004"/>
    </location>
</feature>
<feature type="region of interest" description="Disordered" evidence="1">
    <location>
        <begin position="1091"/>
        <end position="1129"/>
    </location>
</feature>
<dbReference type="RefSeq" id="XP_025348393.1">
    <property type="nucleotide sequence ID" value="XM_025492453.1"/>
</dbReference>
<feature type="region of interest" description="Disordered" evidence="1">
    <location>
        <begin position="364"/>
        <end position="429"/>
    </location>
</feature>
<feature type="region of interest" description="Disordered" evidence="1">
    <location>
        <begin position="292"/>
        <end position="337"/>
    </location>
</feature>
<protein>
    <submittedName>
        <fullName evidence="2">Uncharacterized protein</fullName>
    </submittedName>
</protein>
<feature type="compositionally biased region" description="Polar residues" evidence="1">
    <location>
        <begin position="748"/>
        <end position="757"/>
    </location>
</feature>
<feature type="compositionally biased region" description="Basic and acidic residues" evidence="1">
    <location>
        <begin position="622"/>
        <end position="631"/>
    </location>
</feature>
<feature type="compositionally biased region" description="Polar residues" evidence="1">
    <location>
        <begin position="239"/>
        <end position="256"/>
    </location>
</feature>
<feature type="compositionally biased region" description="Low complexity" evidence="1">
    <location>
        <begin position="13"/>
        <end position="23"/>
    </location>
</feature>
<feature type="compositionally biased region" description="Basic and acidic residues" evidence="1">
    <location>
        <begin position="1190"/>
        <end position="1213"/>
    </location>
</feature>
<name>A0A316U9Z9_9BASI</name>
<feature type="region of interest" description="Disordered" evidence="1">
    <location>
        <begin position="47"/>
        <end position="100"/>
    </location>
</feature>
<feature type="compositionally biased region" description="Basic and acidic residues" evidence="1">
    <location>
        <begin position="68"/>
        <end position="81"/>
    </location>
</feature>
<feature type="compositionally biased region" description="Pro residues" evidence="1">
    <location>
        <begin position="1"/>
        <end position="12"/>
    </location>
</feature>
<proteinExistence type="predicted"/>
<feature type="compositionally biased region" description="Basic and acidic residues" evidence="1">
    <location>
        <begin position="403"/>
        <end position="413"/>
    </location>
</feature>
<evidence type="ECO:0000313" key="2">
    <source>
        <dbReference type="EMBL" id="PWN21233.1"/>
    </source>
</evidence>
<feature type="compositionally biased region" description="Low complexity" evidence="1">
    <location>
        <begin position="315"/>
        <end position="333"/>
    </location>
</feature>
<feature type="region of interest" description="Disordered" evidence="1">
    <location>
        <begin position="225"/>
        <end position="277"/>
    </location>
</feature>
<feature type="compositionally biased region" description="Polar residues" evidence="1">
    <location>
        <begin position="386"/>
        <end position="399"/>
    </location>
</feature>
<evidence type="ECO:0000313" key="3">
    <source>
        <dbReference type="Proteomes" id="UP000245942"/>
    </source>
</evidence>
<accession>A0A316U9Z9</accession>
<organism evidence="2 3">
    <name type="scientific">Pseudomicrostroma glucosiphilum</name>
    <dbReference type="NCBI Taxonomy" id="1684307"/>
    <lineage>
        <taxon>Eukaryota</taxon>
        <taxon>Fungi</taxon>
        <taxon>Dikarya</taxon>
        <taxon>Basidiomycota</taxon>
        <taxon>Ustilaginomycotina</taxon>
        <taxon>Exobasidiomycetes</taxon>
        <taxon>Microstromatales</taxon>
        <taxon>Microstromatales incertae sedis</taxon>
        <taxon>Pseudomicrostroma</taxon>
    </lineage>
</organism>
<feature type="compositionally biased region" description="Basic and acidic residues" evidence="1">
    <location>
        <begin position="980"/>
        <end position="991"/>
    </location>
</feature>